<dbReference type="Gene3D" id="2.60.40.1180">
    <property type="entry name" value="Golgi alpha-mannosidase II"/>
    <property type="match status" value="1"/>
</dbReference>
<accession>A0ABW1J8D1</accession>
<dbReference type="InterPro" id="IPR037439">
    <property type="entry name" value="Branching_enzy"/>
</dbReference>
<dbReference type="EMBL" id="JBHSQW010000044">
    <property type="protein sequence ID" value="MFC5996620.1"/>
    <property type="molecule type" value="Genomic_DNA"/>
</dbReference>
<dbReference type="Pfam" id="PF22019">
    <property type="entry name" value="GlgB_N"/>
    <property type="match status" value="1"/>
</dbReference>
<reference evidence="13" key="1">
    <citation type="journal article" date="2019" name="Int. J. Syst. Evol. Microbiol.">
        <title>The Global Catalogue of Microorganisms (GCM) 10K type strain sequencing project: providing services to taxonomists for standard genome sequencing and annotation.</title>
        <authorList>
            <consortium name="The Broad Institute Genomics Platform"/>
            <consortium name="The Broad Institute Genome Sequencing Center for Infectious Disease"/>
            <person name="Wu L."/>
            <person name="Ma J."/>
        </authorList>
    </citation>
    <scope>NUCLEOTIDE SEQUENCE [LARGE SCALE GENOMIC DNA]</scope>
    <source>
        <strain evidence="13">CCM 8391</strain>
    </source>
</reference>
<dbReference type="InterPro" id="IPR017853">
    <property type="entry name" value="GH"/>
</dbReference>
<evidence type="ECO:0000313" key="12">
    <source>
        <dbReference type="EMBL" id="MFC5996620.1"/>
    </source>
</evidence>
<dbReference type="CDD" id="cd02855">
    <property type="entry name" value="E_set_GBE_prok_N"/>
    <property type="match status" value="1"/>
</dbReference>
<feature type="active site" description="Nucleophile" evidence="9">
    <location>
        <position position="413"/>
    </location>
</feature>
<keyword evidence="7 9" id="KW-0320">Glycogen biosynthesis</keyword>
<evidence type="ECO:0000256" key="10">
    <source>
        <dbReference type="SAM" id="MobiDB-lite"/>
    </source>
</evidence>
<dbReference type="InterPro" id="IPR006047">
    <property type="entry name" value="GH13_cat_dom"/>
</dbReference>
<dbReference type="CDD" id="cd11322">
    <property type="entry name" value="AmyAc_Glg_BE"/>
    <property type="match status" value="1"/>
</dbReference>
<dbReference type="InterPro" id="IPR013783">
    <property type="entry name" value="Ig-like_fold"/>
</dbReference>
<evidence type="ECO:0000256" key="1">
    <source>
        <dbReference type="ARBA" id="ARBA00000826"/>
    </source>
</evidence>
<dbReference type="SMART" id="SM00642">
    <property type="entry name" value="Aamy"/>
    <property type="match status" value="1"/>
</dbReference>
<evidence type="ECO:0000256" key="4">
    <source>
        <dbReference type="ARBA" id="ARBA00022600"/>
    </source>
</evidence>
<comment type="function">
    <text evidence="9">Catalyzes the formation of the alpha-1,6-glucosidic linkages in glycogen by scission of a 1,4-alpha-linked oligosaccharide from growing alpha-1,4-glucan chains and the subsequent attachment of the oligosaccharide to the alpha-1,6 position.</text>
</comment>
<feature type="active site" description="Proton donor" evidence="9">
    <location>
        <position position="466"/>
    </location>
</feature>
<evidence type="ECO:0000259" key="11">
    <source>
        <dbReference type="SMART" id="SM00642"/>
    </source>
</evidence>
<dbReference type="NCBIfam" id="NF003811">
    <property type="entry name" value="PRK05402.1"/>
    <property type="match status" value="1"/>
</dbReference>
<dbReference type="Gene3D" id="3.20.20.80">
    <property type="entry name" value="Glycosidases"/>
    <property type="match status" value="1"/>
</dbReference>
<dbReference type="HAMAP" id="MF_00685">
    <property type="entry name" value="GlgB"/>
    <property type="match status" value="1"/>
</dbReference>
<dbReference type="SUPFAM" id="SSF51445">
    <property type="entry name" value="(Trans)glycosidases"/>
    <property type="match status" value="1"/>
</dbReference>
<sequence>MALDNTRTIDPCPPDPETVDRLLGGAHHNPHDVLGAHPHPDGSVVRALRPHADEVCVLPSGDPERRYPLVRVHEAGLFSGVVPGPPGDYRLQVRYGEDIHVTDDPYRWLPTLGEIDLHLIGEGRHERLWEALGAHPRRYDTASGPVTGTSFAVWAPTARGVRVTGDFDGWAGWTHPMRSLGRAGVWEIFVPDVHPGTRYKFRILGADGVWRDKADPLAFATEPPPATASVVHAPRHEWGDREWMAARAQRRPHAEPMSVYEVHLGSWRRGLGYRELAHQLVDYLGETGFTHVELLPVAEHPFGGSWGYQVTSYYAPTARFGPPDDFRYLVDTLHQAGYGVIVDWVPAHFPRDEWALARFDGTPLYEHADPRRGEQPDWGTLVFDFGRPEVRNFLVANALFWLEEFHVDGLRVDAVASMLYLDYSRPDGQWVPNVYGGRENLDAVAFLQEMNATVYRTHPGVITIAEESTAWPGVTRPTHLGGLGFGFKWNMGWMHDTLGYLGRDPIHRSYHHNQMTFSLMYAFSENYVLPLSHDEVVHGKGSLWTRMPGDDWNKAAGMRSLLAFMWAHPGKQLLFMGGEFGQVREWSEQRCLDWELLTDPLHGGLRRLVGDLNRIYRTHPALWTRDSTPEGFSWIDANDASGNVLSFLRLGVDADGRPTVLACLANFAGTPREDYRVGLPFAGRWREVLNTDAECYGGSGVGNLGGVEAERSTWHGRPASAALRLPPLGALWLVPDDTGGPVHPRASLRVGRGRGADGSAP</sequence>
<dbReference type="Pfam" id="PF00128">
    <property type="entry name" value="Alpha-amylase"/>
    <property type="match status" value="1"/>
</dbReference>
<dbReference type="InterPro" id="IPR004193">
    <property type="entry name" value="Glyco_hydro_13_N"/>
</dbReference>
<dbReference type="InterPro" id="IPR006048">
    <property type="entry name" value="A-amylase/branching_C"/>
</dbReference>
<protein>
    <recommendedName>
        <fullName evidence="9">1,4-alpha-glucan branching enzyme GlgB</fullName>
        <ecNumber evidence="9">2.4.1.18</ecNumber>
    </recommendedName>
    <alternativeName>
        <fullName evidence="9">1,4-alpha-D-glucan:1,4-alpha-D-glucan 6-glucosyl-transferase</fullName>
    </alternativeName>
    <alternativeName>
        <fullName evidence="9">Alpha-(1-&gt;4)-glucan branching enzyme</fullName>
    </alternativeName>
    <alternativeName>
        <fullName evidence="9">Glycogen branching enzyme</fullName>
        <shortName evidence="9">BE</shortName>
    </alternativeName>
</protein>
<dbReference type="NCBIfam" id="TIGR01515">
    <property type="entry name" value="branching_enzym"/>
    <property type="match status" value="1"/>
</dbReference>
<evidence type="ECO:0000256" key="9">
    <source>
        <dbReference type="HAMAP-Rule" id="MF_00685"/>
    </source>
</evidence>
<keyword evidence="6 9" id="KW-0808">Transferase</keyword>
<evidence type="ECO:0000313" key="13">
    <source>
        <dbReference type="Proteomes" id="UP001596302"/>
    </source>
</evidence>
<proteinExistence type="inferred from homology"/>
<keyword evidence="5 9" id="KW-0328">Glycosyltransferase</keyword>
<dbReference type="GO" id="GO:0003844">
    <property type="term" value="F:1,4-alpha-glucan branching enzyme activity"/>
    <property type="evidence" value="ECO:0007669"/>
    <property type="project" value="UniProtKB-EC"/>
</dbReference>
<dbReference type="SUPFAM" id="SSF51011">
    <property type="entry name" value="Glycosyl hydrolase domain"/>
    <property type="match status" value="1"/>
</dbReference>
<dbReference type="RefSeq" id="WP_379587377.1">
    <property type="nucleotide sequence ID" value="NZ_JBHSQW010000044.1"/>
</dbReference>
<evidence type="ECO:0000256" key="7">
    <source>
        <dbReference type="ARBA" id="ARBA00023056"/>
    </source>
</evidence>
<evidence type="ECO:0000256" key="2">
    <source>
        <dbReference type="ARBA" id="ARBA00004964"/>
    </source>
</evidence>
<comment type="similarity">
    <text evidence="3 9">Belongs to the glycosyl hydrolase 13 family. GlgB subfamily.</text>
</comment>
<comment type="subunit">
    <text evidence="9">Monomer.</text>
</comment>
<feature type="domain" description="Glycosyl hydrolase family 13 catalytic" evidence="11">
    <location>
        <begin position="261"/>
        <end position="602"/>
    </location>
</feature>
<organism evidence="12 13">
    <name type="scientific">Pseudonocardia hispaniensis</name>
    <dbReference type="NCBI Taxonomy" id="904933"/>
    <lineage>
        <taxon>Bacteria</taxon>
        <taxon>Bacillati</taxon>
        <taxon>Actinomycetota</taxon>
        <taxon>Actinomycetes</taxon>
        <taxon>Pseudonocardiales</taxon>
        <taxon>Pseudonocardiaceae</taxon>
        <taxon>Pseudonocardia</taxon>
    </lineage>
</organism>
<comment type="caution">
    <text evidence="12">The sequence shown here is derived from an EMBL/GenBank/DDBJ whole genome shotgun (WGS) entry which is preliminary data.</text>
</comment>
<evidence type="ECO:0000256" key="8">
    <source>
        <dbReference type="ARBA" id="ARBA00023277"/>
    </source>
</evidence>
<comment type="catalytic activity">
    <reaction evidence="1 9">
        <text>Transfers a segment of a (1-&gt;4)-alpha-D-glucan chain to a primary hydroxy group in a similar glucan chain.</text>
        <dbReference type="EC" id="2.4.1.18"/>
    </reaction>
</comment>
<dbReference type="PANTHER" id="PTHR43651:SF3">
    <property type="entry name" value="1,4-ALPHA-GLUCAN-BRANCHING ENZYME"/>
    <property type="match status" value="1"/>
</dbReference>
<dbReference type="Pfam" id="PF02806">
    <property type="entry name" value="Alpha-amylase_C"/>
    <property type="match status" value="1"/>
</dbReference>
<dbReference type="InterPro" id="IPR044143">
    <property type="entry name" value="GlgB_N_E_set_prok"/>
</dbReference>
<keyword evidence="8 9" id="KW-0119">Carbohydrate metabolism</keyword>
<dbReference type="Gene3D" id="2.60.40.10">
    <property type="entry name" value="Immunoglobulins"/>
    <property type="match status" value="2"/>
</dbReference>
<evidence type="ECO:0000256" key="5">
    <source>
        <dbReference type="ARBA" id="ARBA00022676"/>
    </source>
</evidence>
<name>A0ABW1J8D1_9PSEU</name>
<dbReference type="NCBIfam" id="NF008967">
    <property type="entry name" value="PRK12313.1"/>
    <property type="match status" value="1"/>
</dbReference>
<dbReference type="Pfam" id="PF02922">
    <property type="entry name" value="CBM_48"/>
    <property type="match status" value="1"/>
</dbReference>
<dbReference type="InterPro" id="IPR013780">
    <property type="entry name" value="Glyco_hydro_b"/>
</dbReference>
<feature type="region of interest" description="Disordered" evidence="10">
    <location>
        <begin position="742"/>
        <end position="761"/>
    </location>
</feature>
<dbReference type="EC" id="2.4.1.18" evidence="9"/>
<dbReference type="InterPro" id="IPR054169">
    <property type="entry name" value="GlgB_N"/>
</dbReference>
<evidence type="ECO:0000256" key="3">
    <source>
        <dbReference type="ARBA" id="ARBA00009000"/>
    </source>
</evidence>
<dbReference type="PIRSF" id="PIRSF000463">
    <property type="entry name" value="GlgB"/>
    <property type="match status" value="1"/>
</dbReference>
<keyword evidence="13" id="KW-1185">Reference proteome</keyword>
<dbReference type="SUPFAM" id="SSF81296">
    <property type="entry name" value="E set domains"/>
    <property type="match status" value="1"/>
</dbReference>
<dbReference type="InterPro" id="IPR014756">
    <property type="entry name" value="Ig_E-set"/>
</dbReference>
<evidence type="ECO:0000256" key="6">
    <source>
        <dbReference type="ARBA" id="ARBA00022679"/>
    </source>
</evidence>
<comment type="pathway">
    <text evidence="2 9">Glycan biosynthesis; glycogen biosynthesis.</text>
</comment>
<dbReference type="PANTHER" id="PTHR43651">
    <property type="entry name" value="1,4-ALPHA-GLUCAN-BRANCHING ENZYME"/>
    <property type="match status" value="1"/>
</dbReference>
<dbReference type="InterPro" id="IPR006407">
    <property type="entry name" value="GlgB"/>
</dbReference>
<gene>
    <name evidence="9 12" type="primary">glgB</name>
    <name evidence="12" type="ORF">ACFQE5_20645</name>
</gene>
<keyword evidence="4 9" id="KW-0321">Glycogen metabolism</keyword>
<dbReference type="Proteomes" id="UP001596302">
    <property type="component" value="Unassembled WGS sequence"/>
</dbReference>